<sequence>MFAVMRTHNILYWEKGMDVSLIEVSKGFVYLHFQEKGYGLFVNQFEAFGSLLLKTGSNVGYDAETASICYERDGKERKLRLAQLSFAQARAEEKSHAYLKSVISDCNISFGTEISSVDVGEQQLSLLKLRLWDMSCVTEFELHASRSFSDLETASYVPFILPKLSESKQTKVKAGDFVDTHSDSCITDQSCDVALSDIDSIHPKVMAFLRSFPAFVRELLPLERNEVLDYLTLSPIVLVREDGKLYCVAGIQSYVQAVNTLDKKQKVPVRWFTGKMGLALKRLNTMEVLGLPIIYSTKKSLLQQTFDTLLPSFSPLYKQSFFASCSSKKFAALFGLDARTIQEISR</sequence>
<evidence type="ECO:0000313" key="1">
    <source>
        <dbReference type="EMBL" id="SHG84114.1"/>
    </source>
</evidence>
<reference evidence="2" key="1">
    <citation type="submission" date="2016-11" db="EMBL/GenBank/DDBJ databases">
        <authorList>
            <person name="Varghese N."/>
            <person name="Submissions S."/>
        </authorList>
    </citation>
    <scope>NUCLEOTIDE SEQUENCE [LARGE SCALE GENOMIC DNA]</scope>
    <source>
        <strain evidence="2">DSM 16579</strain>
    </source>
</reference>
<dbReference type="EMBL" id="FQVF01000033">
    <property type="protein sequence ID" value="SHG84114.1"/>
    <property type="molecule type" value="Genomic_DNA"/>
</dbReference>
<protein>
    <submittedName>
        <fullName evidence="1">Uncharacterized protein</fullName>
    </submittedName>
</protein>
<gene>
    <name evidence="1" type="ORF">SAMN02745753_04578</name>
</gene>
<evidence type="ECO:0000313" key="2">
    <source>
        <dbReference type="Proteomes" id="UP000184517"/>
    </source>
</evidence>
<keyword evidence="2" id="KW-1185">Reference proteome</keyword>
<accession>A0A1M5N3G4</accession>
<organism evidence="1 2">
    <name type="scientific">Marinomonas polaris DSM 16579</name>
    <dbReference type="NCBI Taxonomy" id="1122206"/>
    <lineage>
        <taxon>Bacteria</taxon>
        <taxon>Pseudomonadati</taxon>
        <taxon>Pseudomonadota</taxon>
        <taxon>Gammaproteobacteria</taxon>
        <taxon>Oceanospirillales</taxon>
        <taxon>Oceanospirillaceae</taxon>
        <taxon>Marinomonas</taxon>
    </lineage>
</organism>
<proteinExistence type="predicted"/>
<name>A0A1M5N3G4_9GAMM</name>
<dbReference type="Proteomes" id="UP000184517">
    <property type="component" value="Unassembled WGS sequence"/>
</dbReference>
<dbReference type="STRING" id="1122206.SAMN02745753_04578"/>
<dbReference type="AlphaFoldDB" id="A0A1M5N3G4"/>